<accession>A0A0J1FYA5</accession>
<proteinExistence type="predicted"/>
<dbReference type="EMBL" id="LDZY01000001">
    <property type="protein sequence ID" value="KLU67993.1"/>
    <property type="molecule type" value="Genomic_DNA"/>
</dbReference>
<dbReference type="RefSeq" id="WP_047808315.1">
    <property type="nucleotide sequence ID" value="NZ_LDZY01000001.1"/>
</dbReference>
<sequence length="169" mass="19522">MLSKIHKDLKEDSEGADLLTSILTRYPELGAVHYWCEEHALKFTFMLRQSLELETVQNVLRPALELYHHLKRQSIRVFQISCHSEEDVSVLKVVRDLESISQEEVGLLVELLKGAFAKQLVYDETSLPEEELEIHEEVINQILSSIKHMDISKNVIALRDEGRVLVFNN</sequence>
<reference evidence="1 2" key="1">
    <citation type="submission" date="2015-06" db="EMBL/GenBank/DDBJ databases">
        <title>Draft genome of the moderately acidophilic sulfate reducer Candidatus Desulfosporosinus acididurans strain M1.</title>
        <authorList>
            <person name="Poehlein A."/>
            <person name="Petzsch P."/>
            <person name="Johnson B.D."/>
            <person name="Schloemann M."/>
            <person name="Daniel R."/>
            <person name="Muehling M."/>
        </authorList>
    </citation>
    <scope>NUCLEOTIDE SEQUENCE [LARGE SCALE GENOMIC DNA]</scope>
    <source>
        <strain evidence="1 2">M1</strain>
    </source>
</reference>
<gene>
    <name evidence="1" type="ORF">DEAC_c04020</name>
</gene>
<comment type="caution">
    <text evidence="1">The sequence shown here is derived from an EMBL/GenBank/DDBJ whole genome shotgun (WGS) entry which is preliminary data.</text>
</comment>
<dbReference type="AlphaFoldDB" id="A0A0J1FYA5"/>
<name>A0A0J1FYA5_9FIRM</name>
<dbReference type="PATRIC" id="fig|476652.3.peg.403"/>
<dbReference type="Proteomes" id="UP000036356">
    <property type="component" value="Unassembled WGS sequence"/>
</dbReference>
<dbReference type="STRING" id="476652.DEAC_c04020"/>
<organism evidence="1 2">
    <name type="scientific">Desulfosporosinus acididurans</name>
    <dbReference type="NCBI Taxonomy" id="476652"/>
    <lineage>
        <taxon>Bacteria</taxon>
        <taxon>Bacillati</taxon>
        <taxon>Bacillota</taxon>
        <taxon>Clostridia</taxon>
        <taxon>Eubacteriales</taxon>
        <taxon>Desulfitobacteriaceae</taxon>
        <taxon>Desulfosporosinus</taxon>
    </lineage>
</organism>
<keyword evidence="2" id="KW-1185">Reference proteome</keyword>
<evidence type="ECO:0000313" key="1">
    <source>
        <dbReference type="EMBL" id="KLU67993.1"/>
    </source>
</evidence>
<evidence type="ECO:0000313" key="2">
    <source>
        <dbReference type="Proteomes" id="UP000036356"/>
    </source>
</evidence>
<protein>
    <submittedName>
        <fullName evidence="1">Uncharacterized protein</fullName>
    </submittedName>
</protein>